<protein>
    <recommendedName>
        <fullName evidence="4">N-acetyltransferase domain-containing protein</fullName>
    </recommendedName>
</protein>
<sequence>MCLLYFKLPVNSTIALIKPECHMAEEFFLLVRKNKEHLETFLDFVAFTNVVKDSEHFIARSIKQEAEQKEVVLFILDNTKIIGCIDLHNINTTHKKAEIGYWLDYDYNGKNIMTECVKCLTDIAFNNLKLNKLVIVAEETNIASNQVAKKSGFHFDGVDREDIYRQHHFVNLNRFSLLKSEYQKAKKD</sequence>
<dbReference type="InterPro" id="IPR016181">
    <property type="entry name" value="Acyl_CoA_acyltransferase"/>
</dbReference>
<accession>A0A429ZGF7</accession>
<keyword evidence="1" id="KW-0808">Transferase</keyword>
<organism evidence="5 6">
    <name type="scientific">Vagococcus bubulae</name>
    <dbReference type="NCBI Taxonomy" id="1977868"/>
    <lineage>
        <taxon>Bacteria</taxon>
        <taxon>Bacillati</taxon>
        <taxon>Bacillota</taxon>
        <taxon>Bacilli</taxon>
        <taxon>Lactobacillales</taxon>
        <taxon>Enterococcaceae</taxon>
        <taxon>Vagococcus</taxon>
    </lineage>
</organism>
<keyword evidence="2" id="KW-0012">Acyltransferase</keyword>
<dbReference type="InterPro" id="IPR051531">
    <property type="entry name" value="N-acetyltransferase"/>
</dbReference>
<dbReference type="PANTHER" id="PTHR43792">
    <property type="entry name" value="GNAT FAMILY, PUTATIVE (AFU_ORTHOLOGUE AFUA_3G00765)-RELATED-RELATED"/>
    <property type="match status" value="1"/>
</dbReference>
<dbReference type="GO" id="GO:0016747">
    <property type="term" value="F:acyltransferase activity, transferring groups other than amino-acyl groups"/>
    <property type="evidence" value="ECO:0007669"/>
    <property type="project" value="InterPro"/>
</dbReference>
<name>A0A429ZGF7_9ENTE</name>
<dbReference type="InterPro" id="IPR000182">
    <property type="entry name" value="GNAT_dom"/>
</dbReference>
<dbReference type="PANTHER" id="PTHR43792:SF8">
    <property type="entry name" value="[RIBOSOMAL PROTEIN US5]-ALANINE N-ACETYLTRANSFERASE"/>
    <property type="match status" value="1"/>
</dbReference>
<feature type="domain" description="N-acetyltransferase" evidence="4">
    <location>
        <begin position="29"/>
        <end position="176"/>
    </location>
</feature>
<dbReference type="Gene3D" id="3.40.630.30">
    <property type="match status" value="1"/>
</dbReference>
<dbReference type="Pfam" id="PF13302">
    <property type="entry name" value="Acetyltransf_3"/>
    <property type="match status" value="1"/>
</dbReference>
<evidence type="ECO:0000256" key="2">
    <source>
        <dbReference type="ARBA" id="ARBA00023315"/>
    </source>
</evidence>
<comment type="similarity">
    <text evidence="3">Belongs to the acetyltransferase family. RimJ subfamily.</text>
</comment>
<evidence type="ECO:0000256" key="3">
    <source>
        <dbReference type="ARBA" id="ARBA00038502"/>
    </source>
</evidence>
<reference evidence="5 6" key="1">
    <citation type="submission" date="2017-05" db="EMBL/GenBank/DDBJ databases">
        <title>Vagococcus spp. assemblies.</title>
        <authorList>
            <person name="Gulvik C.A."/>
        </authorList>
    </citation>
    <scope>NUCLEOTIDE SEQUENCE [LARGE SCALE GENOMIC DNA]</scope>
    <source>
        <strain evidence="5 6">SS1994</strain>
    </source>
</reference>
<comment type="caution">
    <text evidence="5">The sequence shown here is derived from an EMBL/GenBank/DDBJ whole genome shotgun (WGS) entry which is preliminary data.</text>
</comment>
<evidence type="ECO:0000313" key="5">
    <source>
        <dbReference type="EMBL" id="RST92803.1"/>
    </source>
</evidence>
<evidence type="ECO:0000313" key="6">
    <source>
        <dbReference type="Proteomes" id="UP000288490"/>
    </source>
</evidence>
<dbReference type="PROSITE" id="PS51186">
    <property type="entry name" value="GNAT"/>
    <property type="match status" value="1"/>
</dbReference>
<dbReference type="Proteomes" id="UP000288490">
    <property type="component" value="Unassembled WGS sequence"/>
</dbReference>
<dbReference type="OrthoDB" id="9784707at2"/>
<proteinExistence type="inferred from homology"/>
<gene>
    <name evidence="5" type="ORF">CBF36_08085</name>
</gene>
<keyword evidence="6" id="KW-1185">Reference proteome</keyword>
<evidence type="ECO:0000259" key="4">
    <source>
        <dbReference type="PROSITE" id="PS51186"/>
    </source>
</evidence>
<dbReference type="SUPFAM" id="SSF55729">
    <property type="entry name" value="Acyl-CoA N-acyltransferases (Nat)"/>
    <property type="match status" value="1"/>
</dbReference>
<dbReference type="AlphaFoldDB" id="A0A429ZGF7"/>
<dbReference type="EMBL" id="NGJT01000014">
    <property type="protein sequence ID" value="RST92803.1"/>
    <property type="molecule type" value="Genomic_DNA"/>
</dbReference>
<evidence type="ECO:0000256" key="1">
    <source>
        <dbReference type="ARBA" id="ARBA00022679"/>
    </source>
</evidence>